<gene>
    <name evidence="2" type="ORF">METZ01_LOCUS385593</name>
</gene>
<dbReference type="SUPFAM" id="SSF55277">
    <property type="entry name" value="GYF domain"/>
    <property type="match status" value="1"/>
</dbReference>
<organism evidence="2">
    <name type="scientific">marine metagenome</name>
    <dbReference type="NCBI Taxonomy" id="408172"/>
    <lineage>
        <taxon>unclassified sequences</taxon>
        <taxon>metagenomes</taxon>
        <taxon>ecological metagenomes</taxon>
    </lineage>
</organism>
<feature type="non-terminal residue" evidence="2">
    <location>
        <position position="57"/>
    </location>
</feature>
<sequence length="57" mass="6373">MYIVIGGDGKEYGPKASVEVRDWIAEGRLNPQSQIKEQGDDEWKVLGSLQEFAADFT</sequence>
<dbReference type="InterPro" id="IPR035445">
    <property type="entry name" value="GYF-like_dom_sf"/>
</dbReference>
<dbReference type="InterPro" id="IPR025640">
    <property type="entry name" value="GYF_2"/>
</dbReference>
<reference evidence="2" key="1">
    <citation type="submission" date="2018-05" db="EMBL/GenBank/DDBJ databases">
        <authorList>
            <person name="Lanie J.A."/>
            <person name="Ng W.-L."/>
            <person name="Kazmierczak K.M."/>
            <person name="Andrzejewski T.M."/>
            <person name="Davidsen T.M."/>
            <person name="Wayne K.J."/>
            <person name="Tettelin H."/>
            <person name="Glass J.I."/>
            <person name="Rusch D."/>
            <person name="Podicherti R."/>
            <person name="Tsui H.-C.T."/>
            <person name="Winkler M.E."/>
        </authorList>
    </citation>
    <scope>NUCLEOTIDE SEQUENCE</scope>
</reference>
<feature type="domain" description="GYF" evidence="1">
    <location>
        <begin position="4"/>
        <end position="52"/>
    </location>
</feature>
<dbReference type="AlphaFoldDB" id="A0A382UEN9"/>
<accession>A0A382UEN9</accession>
<evidence type="ECO:0000259" key="1">
    <source>
        <dbReference type="Pfam" id="PF14237"/>
    </source>
</evidence>
<proteinExistence type="predicted"/>
<dbReference type="EMBL" id="UINC01143683">
    <property type="protein sequence ID" value="SVD32739.1"/>
    <property type="molecule type" value="Genomic_DNA"/>
</dbReference>
<protein>
    <recommendedName>
        <fullName evidence="1">GYF domain-containing protein</fullName>
    </recommendedName>
</protein>
<evidence type="ECO:0000313" key="2">
    <source>
        <dbReference type="EMBL" id="SVD32739.1"/>
    </source>
</evidence>
<name>A0A382UEN9_9ZZZZ</name>
<dbReference type="Pfam" id="PF14237">
    <property type="entry name" value="GYF_2"/>
    <property type="match status" value="1"/>
</dbReference>